<dbReference type="EMBL" id="LGUE01000004">
    <property type="protein sequence ID" value="KON84655.1"/>
    <property type="molecule type" value="Genomic_DNA"/>
</dbReference>
<dbReference type="Pfam" id="PF14285">
    <property type="entry name" value="DUF4367"/>
    <property type="match status" value="1"/>
</dbReference>
<reference evidence="4" key="1">
    <citation type="submission" date="2015-07" db="EMBL/GenBank/DDBJ databases">
        <title>Fjat-14235 jcm11544.</title>
        <authorList>
            <person name="Liu B."/>
            <person name="Wang J."/>
            <person name="Zhu Y."/>
            <person name="Liu G."/>
            <person name="Chen Q."/>
            <person name="Chen Z."/>
            <person name="Lan J."/>
            <person name="Che J."/>
            <person name="Ge C."/>
            <person name="Shi H."/>
            <person name="Pan Z."/>
            <person name="Liu X."/>
        </authorList>
    </citation>
    <scope>NUCLEOTIDE SEQUENCE [LARGE SCALE GENOMIC DNA]</scope>
    <source>
        <strain evidence="4">JCM 11544</strain>
    </source>
</reference>
<gene>
    <name evidence="3" type="ORF">AF331_11515</name>
</gene>
<evidence type="ECO:0000259" key="2">
    <source>
        <dbReference type="Pfam" id="PF14285"/>
    </source>
</evidence>
<feature type="region of interest" description="Disordered" evidence="1">
    <location>
        <begin position="1"/>
        <end position="20"/>
    </location>
</feature>
<dbReference type="InterPro" id="IPR025377">
    <property type="entry name" value="DUF4367"/>
</dbReference>
<keyword evidence="4" id="KW-1185">Reference proteome</keyword>
<dbReference type="Proteomes" id="UP000037405">
    <property type="component" value="Unassembled WGS sequence"/>
</dbReference>
<comment type="caution">
    <text evidence="3">The sequence shown here is derived from an EMBL/GenBank/DDBJ whole genome shotgun (WGS) entry which is preliminary data.</text>
</comment>
<name>A0A0M0G492_9BACI</name>
<feature type="domain" description="DUF4367" evidence="2">
    <location>
        <begin position="13"/>
        <end position="74"/>
    </location>
</feature>
<evidence type="ECO:0000256" key="1">
    <source>
        <dbReference type="SAM" id="MobiDB-lite"/>
    </source>
</evidence>
<accession>A0A0M0G492</accession>
<organism evidence="3 4">
    <name type="scientific">Rossellomorea marisflavi</name>
    <dbReference type="NCBI Taxonomy" id="189381"/>
    <lineage>
        <taxon>Bacteria</taxon>
        <taxon>Bacillati</taxon>
        <taxon>Bacillota</taxon>
        <taxon>Bacilli</taxon>
        <taxon>Bacillales</taxon>
        <taxon>Bacillaceae</taxon>
        <taxon>Rossellomorea</taxon>
    </lineage>
</organism>
<protein>
    <recommendedName>
        <fullName evidence="2">DUF4367 domain-containing protein</fullName>
    </recommendedName>
</protein>
<dbReference type="PATRIC" id="fig|189381.12.peg.2323"/>
<proteinExistence type="predicted"/>
<evidence type="ECO:0000313" key="3">
    <source>
        <dbReference type="EMBL" id="KON84655.1"/>
    </source>
</evidence>
<sequence length="76" mass="8801">MGLMMVRGKEVSNSSDNEYEEVEIGDVKGEYGEDDAGVMHLDWTDDQIHYRLTYYGEQSEKEITKEELIETAESFE</sequence>
<evidence type="ECO:0000313" key="4">
    <source>
        <dbReference type="Proteomes" id="UP000037405"/>
    </source>
</evidence>
<dbReference type="AlphaFoldDB" id="A0A0M0G492"/>